<feature type="domain" description="Transposable element P transposase-like GTP-binding insertion" evidence="3">
    <location>
        <begin position="361"/>
        <end position="472"/>
    </location>
</feature>
<gene>
    <name evidence="4" type="ORF">PACLA_8A013167</name>
</gene>
<feature type="domain" description="THAP9-like helix-turn-helix" evidence="1">
    <location>
        <begin position="142"/>
        <end position="202"/>
    </location>
</feature>
<keyword evidence="5" id="KW-1185">Reference proteome</keyword>
<dbReference type="Pfam" id="PF21787">
    <property type="entry name" value="TNP-like_RNaseH_N"/>
    <property type="match status" value="1"/>
</dbReference>
<dbReference type="InterPro" id="IPR021896">
    <property type="entry name" value="THAP9-like_HTH"/>
</dbReference>
<protein>
    <submittedName>
        <fullName evidence="4">Transposable element P transposase</fullName>
    </submittedName>
</protein>
<dbReference type="Pfam" id="PF12017">
    <property type="entry name" value="Tnp_P_element"/>
    <property type="match status" value="1"/>
</dbReference>
<evidence type="ECO:0000259" key="3">
    <source>
        <dbReference type="Pfam" id="PF21788"/>
    </source>
</evidence>
<dbReference type="InterPro" id="IPR048366">
    <property type="entry name" value="TNP-like_GBD"/>
</dbReference>
<sequence length="510" mass="57658">MLIQYTKEQVIKCINPIGHVIQYLYRIPGDIRDIFCKLTGFIILIASHVANGPPPVTQMSIAPSPRMASHITTINAEQTYDHIHCHARSQSSVNTPTKKKIRRIINKKDQQIYRLKQRINLKKPNDKSKREAIKILETMLPAKICNFVKSQIDLHANKSKKGNRYSSETKAFSLSLYHISGLAYRVISRFFSLPTKSTLLKWISRMPNCADFTGYAVETIAKKVNTMSAAGKQCIISFDEISLKTNLSYQSNTDELVGLEDYGDGSKSNFLATSAIVFMTRGIVDNWKQPLMNEACNSIIVKEKLVDIIEKVESIGLNVVAVISDIGSNFQKFVKEMGITPENPWFVHGEKKIIFPFDTPHIVKAIRKNLIKYNFYFDKKVASWQDIEALYQMDTKNPIRWCPKLTRQHISPHNFERMKVIFATQVLNHSVSAGLMMAVSGGLLPATAAGTAEFTSKVDEIFDCLNSSTFKNCKELNKPITADSNHCEFIKNTCLFIKQIRVKDPGTGKH</sequence>
<reference evidence="4" key="1">
    <citation type="submission" date="2020-04" db="EMBL/GenBank/DDBJ databases">
        <authorList>
            <person name="Alioto T."/>
            <person name="Alioto T."/>
            <person name="Gomez Garrido J."/>
        </authorList>
    </citation>
    <scope>NUCLEOTIDE SEQUENCE</scope>
    <source>
        <strain evidence="4">A484AB</strain>
    </source>
</reference>
<comment type="caution">
    <text evidence="4">The sequence shown here is derived from an EMBL/GenBank/DDBJ whole genome shotgun (WGS) entry which is preliminary data.</text>
</comment>
<evidence type="ECO:0000313" key="4">
    <source>
        <dbReference type="EMBL" id="CAB3998968.1"/>
    </source>
</evidence>
<accession>A0A6S7I235</accession>
<organism evidence="4 5">
    <name type="scientific">Paramuricea clavata</name>
    <name type="common">Red gorgonian</name>
    <name type="synonym">Violescent sea-whip</name>
    <dbReference type="NCBI Taxonomy" id="317549"/>
    <lineage>
        <taxon>Eukaryota</taxon>
        <taxon>Metazoa</taxon>
        <taxon>Cnidaria</taxon>
        <taxon>Anthozoa</taxon>
        <taxon>Octocorallia</taxon>
        <taxon>Malacalcyonacea</taxon>
        <taxon>Plexauridae</taxon>
        <taxon>Paramuricea</taxon>
    </lineage>
</organism>
<evidence type="ECO:0000313" key="5">
    <source>
        <dbReference type="Proteomes" id="UP001152795"/>
    </source>
</evidence>
<dbReference type="InterPro" id="IPR048365">
    <property type="entry name" value="TNP-like_RNaseH_N"/>
</dbReference>
<dbReference type="Proteomes" id="UP001152795">
    <property type="component" value="Unassembled WGS sequence"/>
</dbReference>
<dbReference type="OrthoDB" id="8192384at2759"/>
<feature type="domain" description="Transposable element P transposase-like RNase H" evidence="2">
    <location>
        <begin position="212"/>
        <end position="338"/>
    </location>
</feature>
<proteinExistence type="predicted"/>
<dbReference type="AlphaFoldDB" id="A0A6S7I235"/>
<evidence type="ECO:0000259" key="1">
    <source>
        <dbReference type="Pfam" id="PF12017"/>
    </source>
</evidence>
<dbReference type="EMBL" id="CACRXK020003480">
    <property type="protein sequence ID" value="CAB3998968.1"/>
    <property type="molecule type" value="Genomic_DNA"/>
</dbReference>
<dbReference type="Pfam" id="PF21788">
    <property type="entry name" value="TNP-like_GBD"/>
    <property type="match status" value="1"/>
</dbReference>
<evidence type="ECO:0000259" key="2">
    <source>
        <dbReference type="Pfam" id="PF21787"/>
    </source>
</evidence>
<name>A0A6S7I235_PARCT</name>